<dbReference type="InterPro" id="IPR019734">
    <property type="entry name" value="TPR_rpt"/>
</dbReference>
<feature type="compositionally biased region" description="Polar residues" evidence="1">
    <location>
        <begin position="484"/>
        <end position="504"/>
    </location>
</feature>
<proteinExistence type="predicted"/>
<dbReference type="SUPFAM" id="SSF52540">
    <property type="entry name" value="P-loop containing nucleoside triphosphate hydrolases"/>
    <property type="match status" value="1"/>
</dbReference>
<dbReference type="InterPro" id="IPR056681">
    <property type="entry name" value="DUF7779"/>
</dbReference>
<dbReference type="Pfam" id="PF13424">
    <property type="entry name" value="TPR_12"/>
    <property type="match status" value="1"/>
</dbReference>
<evidence type="ECO:0000256" key="1">
    <source>
        <dbReference type="SAM" id="MobiDB-lite"/>
    </source>
</evidence>
<dbReference type="SMART" id="SM00028">
    <property type="entry name" value="TPR"/>
    <property type="match status" value="3"/>
</dbReference>
<organism evidence="4 5">
    <name type="scientific">Alternaria tenuissima</name>
    <dbReference type="NCBI Taxonomy" id="119927"/>
    <lineage>
        <taxon>Eukaryota</taxon>
        <taxon>Fungi</taxon>
        <taxon>Dikarya</taxon>
        <taxon>Ascomycota</taxon>
        <taxon>Pezizomycotina</taxon>
        <taxon>Dothideomycetes</taxon>
        <taxon>Pleosporomycetidae</taxon>
        <taxon>Pleosporales</taxon>
        <taxon>Pleosporineae</taxon>
        <taxon>Pleosporaceae</taxon>
        <taxon>Alternaria</taxon>
        <taxon>Alternaria sect. Alternaria</taxon>
        <taxon>Alternaria alternata complex</taxon>
    </lineage>
</organism>
<dbReference type="SUPFAM" id="SSF48452">
    <property type="entry name" value="TPR-like"/>
    <property type="match status" value="1"/>
</dbReference>
<feature type="domain" description="DUF7779" evidence="2">
    <location>
        <begin position="862"/>
        <end position="949"/>
    </location>
</feature>
<feature type="domain" description="Oxidoreductase acuF-like C2H2 type zinc-finger" evidence="3">
    <location>
        <begin position="308"/>
        <end position="337"/>
    </location>
</feature>
<evidence type="ECO:0000259" key="3">
    <source>
        <dbReference type="Pfam" id="PF26082"/>
    </source>
</evidence>
<dbReference type="Proteomes" id="UP000292402">
    <property type="component" value="Unassembled WGS sequence"/>
</dbReference>
<dbReference type="Gene3D" id="1.25.40.10">
    <property type="entry name" value="Tetratricopeptide repeat domain"/>
    <property type="match status" value="1"/>
</dbReference>
<comment type="caution">
    <text evidence="4">The sequence shown here is derived from an EMBL/GenBank/DDBJ whole genome shotgun (WGS) entry which is preliminary data.</text>
</comment>
<dbReference type="InterPro" id="IPR027417">
    <property type="entry name" value="P-loop_NTPase"/>
</dbReference>
<dbReference type="Gene3D" id="3.40.50.300">
    <property type="entry name" value="P-loop containing nucleotide triphosphate hydrolases"/>
    <property type="match status" value="1"/>
</dbReference>
<feature type="region of interest" description="Disordered" evidence="1">
    <location>
        <begin position="65"/>
        <end position="110"/>
    </location>
</feature>
<evidence type="ECO:0000313" key="4">
    <source>
        <dbReference type="EMBL" id="RYN58280.1"/>
    </source>
</evidence>
<feature type="region of interest" description="Disordered" evidence="1">
    <location>
        <begin position="477"/>
        <end position="507"/>
    </location>
</feature>
<protein>
    <submittedName>
        <fullName evidence="4">Uncharacterized protein</fullName>
    </submittedName>
</protein>
<dbReference type="PRINTS" id="PR00364">
    <property type="entry name" value="DISEASERSIST"/>
</dbReference>
<accession>A0A4Q4MSD4</accession>
<dbReference type="PANTHER" id="PTHR35391">
    <property type="entry name" value="C2H2-TYPE DOMAIN-CONTAINING PROTEIN-RELATED"/>
    <property type="match status" value="1"/>
</dbReference>
<dbReference type="Pfam" id="PF26082">
    <property type="entry name" value="zf-C2H2_AcuF"/>
    <property type="match status" value="1"/>
</dbReference>
<evidence type="ECO:0000259" key="2">
    <source>
        <dbReference type="Pfam" id="PF25000"/>
    </source>
</evidence>
<gene>
    <name evidence="4" type="ORF">AA0114_g2213</name>
</gene>
<dbReference type="Pfam" id="PF25000">
    <property type="entry name" value="DUF7779"/>
    <property type="match status" value="1"/>
</dbReference>
<dbReference type="EMBL" id="PDXA01000005">
    <property type="protein sequence ID" value="RYN58280.1"/>
    <property type="molecule type" value="Genomic_DNA"/>
</dbReference>
<dbReference type="InterPro" id="IPR058925">
    <property type="entry name" value="zf-C2H2_AcuF"/>
</dbReference>
<dbReference type="GO" id="GO:0043531">
    <property type="term" value="F:ADP binding"/>
    <property type="evidence" value="ECO:0007669"/>
    <property type="project" value="InterPro"/>
</dbReference>
<sequence>MSRELRTAAERCLEQFKLLIEISAELEPASEEVDGTYGTTWIEEHLRPEETSDVLERIDSLTGANGSIGDGSFDDSTSSAISSFQGSETKSVQEELALETSAENSSPEKRLPGIERAIDRLFRLSLLIRQPSRSSQNDKAERFIMRDDDGNELNESFAGFARQIVDHCFPDAPEFLRAKLSNGIVIRRKRFLYRRRHQEKLFGVDISKGTMRQDLKHGDETEEMDVTVRAFPLTNEASPVDTLAPKRLRVRASNPSHTSASALQKQSVPISIVLEDTKSNQTTSFTATPSASVPVDLPRPPKPALGSKEFECPYCCLILPIKESRASRWRQHVLEDLEPYTCLFAGCPDDLKLFEDKATWKAHLQGHQTRWRCTSKAHSATLFTSKEDYFEHMRDQHAKSFTDSQLPALANRSKVPTTMIFSQCPLCSYIPTENDIGDSTGASQMQKDRSISERIVRHLAAHLEFLAVKALPWQDEVEEHPEGHSQTGKADDFTVQSENGSRVLSSDDAAGLQFSEDSYGNSSLELPTRSGDTTPLLGSSYEEDWSFIERQPYFGHDRDETLQPLLQRLFLEDSSTNAFSGPSLPAYQVPVTPDKNFYGRDYALDAMEKALCTAINNESTDNKPVSWPRCYALYGPGGMGKTQIAANFASKHRNEFDAVLWVQAEDVGKIAQDYKDLAIGLGLVEADSRNAMDLDYTKDVLKRWLVKPRKNRSQKGEKNPELASWLLVFDGVEDGDVLNGFWPYNGPGSVLITSRNPYSWSASLELKPFSLSEATNYLFRVTGKEPAPGPEMAAATTIANRLGGLPLALSQMGSIVASKDISFTDFLYSFEEREGSQAFFDWQTPDKLRSPSNYQSNVASVWAFDRLGKGSTLINIVSMLDPDSIPESVFTSPVQEDDSVLVQFVKTNYVAARTELLARSLITGNKGKRTLSVHRLVQDVARARLRQSEMRCHFLACVELINDRWTFQELTWRHGIARWETCEELFPHVQRLKTMYPSITPSPDSFDDYEFARLLIDSGWYQHERGQSLDAVYSNNMAQSICESLKLRLLEHPEFAQNSPVTLSKLNYSLLEIAHNRGCIALEINEPSDALQYLTMFNQEMVKESLKKNPEDMRLAISWNELGNAHMLNRDWKKGEECFLKSIEEMRKYHKFGETMISLPLANLGLAYWLQGNNELASSTLKKGLKDREDEFGKEDRVSFITGRFLHALGNVESSLDYHRRALMHYKLTLGNRHHRTADVFVKVAEHHIKLGNYDMALALLNHALGAFSISHTYIPEKMRACWMRSKALSALGKTDEAESELANCYQVYVRLRSKREGDGPKIKDRPSELDDEDIDDLIVFWSK</sequence>
<dbReference type="InterPro" id="IPR011990">
    <property type="entry name" value="TPR-like_helical_dom_sf"/>
</dbReference>
<dbReference type="PANTHER" id="PTHR35391:SF7">
    <property type="entry name" value="C2H2-TYPE DOMAIN-CONTAINING PROTEIN"/>
    <property type="match status" value="1"/>
</dbReference>
<feature type="compositionally biased region" description="Low complexity" evidence="1">
    <location>
        <begin position="74"/>
        <end position="84"/>
    </location>
</feature>
<reference evidence="5" key="1">
    <citation type="journal article" date="2019" name="bioRxiv">
        <title>Genomics, evolutionary history and diagnostics of the Alternaria alternata species group including apple and Asian pear pathotypes.</title>
        <authorList>
            <person name="Armitage A.D."/>
            <person name="Cockerton H.M."/>
            <person name="Sreenivasaprasad S."/>
            <person name="Woodhall J.W."/>
            <person name="Lane C.R."/>
            <person name="Harrison R.J."/>
            <person name="Clarkson J.P."/>
        </authorList>
    </citation>
    <scope>NUCLEOTIDE SEQUENCE [LARGE SCALE GENOMIC DNA]</scope>
    <source>
        <strain evidence="5">FERA 1082</strain>
    </source>
</reference>
<name>A0A4Q4MSD4_9PLEO</name>
<evidence type="ECO:0000313" key="5">
    <source>
        <dbReference type="Proteomes" id="UP000292402"/>
    </source>
</evidence>